<evidence type="ECO:0000256" key="1">
    <source>
        <dbReference type="ARBA" id="ARBA00023239"/>
    </source>
</evidence>
<keyword evidence="1 2" id="KW-0456">Lyase</keyword>
<dbReference type="Gene3D" id="3.20.20.70">
    <property type="entry name" value="Aldolase class I"/>
    <property type="match status" value="1"/>
</dbReference>
<dbReference type="AlphaFoldDB" id="A0A1I0HJ68"/>
<protein>
    <submittedName>
        <fullName evidence="6">4-hydroxy-tetrahydrodipicolinate synthase</fullName>
    </submittedName>
</protein>
<accession>A0A1I0HJ68</accession>
<dbReference type="Proteomes" id="UP000198508">
    <property type="component" value="Unassembled WGS sequence"/>
</dbReference>
<keyword evidence="5" id="KW-1133">Transmembrane helix</keyword>
<dbReference type="SMART" id="SM01130">
    <property type="entry name" value="DHDPS"/>
    <property type="match status" value="1"/>
</dbReference>
<dbReference type="GO" id="GO:0008747">
    <property type="term" value="F:N-acetylneuraminate lyase activity"/>
    <property type="evidence" value="ECO:0007669"/>
    <property type="project" value="TreeGrafter"/>
</dbReference>
<dbReference type="PRINTS" id="PR00146">
    <property type="entry name" value="DHPICSNTHASE"/>
</dbReference>
<dbReference type="RefSeq" id="WP_092365391.1">
    <property type="nucleotide sequence ID" value="NZ_DAINWJ010000510.1"/>
</dbReference>
<gene>
    <name evidence="6" type="ORF">SAMN05216313_11627</name>
</gene>
<dbReference type="CDD" id="cd00408">
    <property type="entry name" value="DHDPS-like"/>
    <property type="match status" value="1"/>
</dbReference>
<feature type="active site" description="Proton donor/acceptor" evidence="3">
    <location>
        <position position="149"/>
    </location>
</feature>
<organism evidence="6 7">
    <name type="scientific">Enterocloster lavalensis</name>
    <dbReference type="NCBI Taxonomy" id="460384"/>
    <lineage>
        <taxon>Bacteria</taxon>
        <taxon>Bacillati</taxon>
        <taxon>Bacillota</taxon>
        <taxon>Clostridia</taxon>
        <taxon>Lachnospirales</taxon>
        <taxon>Lachnospiraceae</taxon>
        <taxon>Enterocloster</taxon>
    </lineage>
</organism>
<proteinExistence type="inferred from homology"/>
<dbReference type="PANTHER" id="PTHR42849">
    <property type="entry name" value="N-ACETYLNEURAMINATE LYASE"/>
    <property type="match status" value="1"/>
</dbReference>
<evidence type="ECO:0000313" key="7">
    <source>
        <dbReference type="Proteomes" id="UP000198508"/>
    </source>
</evidence>
<dbReference type="Pfam" id="PF00701">
    <property type="entry name" value="DHDPS"/>
    <property type="match status" value="1"/>
</dbReference>
<dbReference type="PANTHER" id="PTHR42849:SF1">
    <property type="entry name" value="N-ACETYLNEURAMINATE LYASE"/>
    <property type="match status" value="1"/>
</dbReference>
<evidence type="ECO:0000256" key="4">
    <source>
        <dbReference type="PIRSR" id="PIRSR001365-2"/>
    </source>
</evidence>
<dbReference type="GO" id="GO:0005829">
    <property type="term" value="C:cytosol"/>
    <property type="evidence" value="ECO:0007669"/>
    <property type="project" value="TreeGrafter"/>
</dbReference>
<feature type="transmembrane region" description="Helical" evidence="5">
    <location>
        <begin position="199"/>
        <end position="220"/>
    </location>
</feature>
<name>A0A1I0HJ68_9FIRM</name>
<sequence>MERERKDHLSGAGRTEGFSGIFPYIVSPVGERGEILEEPLRRLVSHLIGCGVHGLTPLGSTGEFYYLSWEQKRRIVEIVLDENQNRVPVVAGVTSSNTMEACRQAREFEAMGVDGILSILDVYFPVKPREVEEYYASVAKSVSCPIVLYNNPRFMKFNLEADTLEALCRIPNIQYYKDATGVTGNLMTLRNRLGDRLKIFSASAHIPVFVMMLGGVGWMAGPACVIPRQSVRLYELCRDGKWDEAMKLQTGLWELNRVFQKYNLAACIKACLEIQGFAVGNPIPPIAPLDAKAREELENVLRQMETL</sequence>
<evidence type="ECO:0000256" key="2">
    <source>
        <dbReference type="PIRNR" id="PIRNR001365"/>
    </source>
</evidence>
<keyword evidence="5" id="KW-0812">Transmembrane</keyword>
<dbReference type="SUPFAM" id="SSF51569">
    <property type="entry name" value="Aldolase"/>
    <property type="match status" value="1"/>
</dbReference>
<keyword evidence="5" id="KW-0472">Membrane</keyword>
<dbReference type="InterPro" id="IPR002220">
    <property type="entry name" value="DapA-like"/>
</dbReference>
<evidence type="ECO:0000313" key="6">
    <source>
        <dbReference type="EMBL" id="SET83153.1"/>
    </source>
</evidence>
<keyword evidence="7" id="KW-1185">Reference proteome</keyword>
<feature type="binding site" evidence="4">
    <location>
        <position position="61"/>
    </location>
    <ligand>
        <name>pyruvate</name>
        <dbReference type="ChEBI" id="CHEBI:15361"/>
    </ligand>
</feature>
<evidence type="ECO:0000256" key="5">
    <source>
        <dbReference type="SAM" id="Phobius"/>
    </source>
</evidence>
<dbReference type="InterPro" id="IPR013785">
    <property type="entry name" value="Aldolase_TIM"/>
</dbReference>
<dbReference type="GO" id="GO:0019262">
    <property type="term" value="P:N-acetylneuraminate catabolic process"/>
    <property type="evidence" value="ECO:0007669"/>
    <property type="project" value="TreeGrafter"/>
</dbReference>
<dbReference type="EMBL" id="FOIM01000016">
    <property type="protein sequence ID" value="SET83153.1"/>
    <property type="molecule type" value="Genomic_DNA"/>
</dbReference>
<feature type="active site" description="Schiff-base intermediate with substrate" evidence="3">
    <location>
        <position position="177"/>
    </location>
</feature>
<feature type="binding site" evidence="4">
    <location>
        <position position="219"/>
    </location>
    <ligand>
        <name>pyruvate</name>
        <dbReference type="ChEBI" id="CHEBI:15361"/>
    </ligand>
</feature>
<dbReference type="PIRSF" id="PIRSF001365">
    <property type="entry name" value="DHDPS"/>
    <property type="match status" value="1"/>
</dbReference>
<comment type="similarity">
    <text evidence="2">Belongs to the DapA family.</text>
</comment>
<dbReference type="STRING" id="460384.SAMN05216313_11627"/>
<evidence type="ECO:0000256" key="3">
    <source>
        <dbReference type="PIRSR" id="PIRSR001365-1"/>
    </source>
</evidence>
<reference evidence="7" key="1">
    <citation type="submission" date="2016-10" db="EMBL/GenBank/DDBJ databases">
        <authorList>
            <person name="Varghese N."/>
            <person name="Submissions S."/>
        </authorList>
    </citation>
    <scope>NUCLEOTIDE SEQUENCE [LARGE SCALE GENOMIC DNA]</scope>
    <source>
        <strain evidence="7">NLAE-zl-G277</strain>
    </source>
</reference>